<dbReference type="InterPro" id="IPR000504">
    <property type="entry name" value="RRM_dom"/>
</dbReference>
<feature type="compositionally biased region" description="Basic residues" evidence="6">
    <location>
        <begin position="727"/>
        <end position="744"/>
    </location>
</feature>
<dbReference type="PANTHER" id="PTHR48039:SF5">
    <property type="entry name" value="RNA-BINDING PROTEIN 28"/>
    <property type="match status" value="1"/>
</dbReference>
<keyword evidence="2" id="KW-0677">Repeat</keyword>
<reference evidence="8" key="1">
    <citation type="journal article" date="2022" name="bioRxiv">
        <title>Deciphering the potential niche of two novel black yeast fungi from a biological soil crust based on their genomes, phenotypes, and melanin regulation.</title>
        <authorList>
            <consortium name="DOE Joint Genome Institute"/>
            <person name="Carr E.C."/>
            <person name="Barton Q."/>
            <person name="Grambo S."/>
            <person name="Sullivan M."/>
            <person name="Renfro C.M."/>
            <person name="Kuo A."/>
            <person name="Pangilinan J."/>
            <person name="Lipzen A."/>
            <person name="Keymanesh K."/>
            <person name="Savage E."/>
            <person name="Barry K."/>
            <person name="Grigoriev I.V."/>
            <person name="Riekhof W.R."/>
            <person name="Harris S.S."/>
        </authorList>
    </citation>
    <scope>NUCLEOTIDE SEQUENCE</scope>
    <source>
        <strain evidence="8">JF 03-4F</strain>
    </source>
</reference>
<dbReference type="GO" id="GO:0005730">
    <property type="term" value="C:nucleolus"/>
    <property type="evidence" value="ECO:0007669"/>
    <property type="project" value="TreeGrafter"/>
</dbReference>
<dbReference type="GO" id="GO:0003729">
    <property type="term" value="F:mRNA binding"/>
    <property type="evidence" value="ECO:0007669"/>
    <property type="project" value="TreeGrafter"/>
</dbReference>
<keyword evidence="4" id="KW-0539">Nucleus</keyword>
<evidence type="ECO:0000256" key="4">
    <source>
        <dbReference type="ARBA" id="ARBA00023242"/>
    </source>
</evidence>
<evidence type="ECO:0000259" key="7">
    <source>
        <dbReference type="PROSITE" id="PS50102"/>
    </source>
</evidence>
<dbReference type="InterPro" id="IPR012677">
    <property type="entry name" value="Nucleotide-bd_a/b_plait_sf"/>
</dbReference>
<dbReference type="Proteomes" id="UP001203852">
    <property type="component" value="Unassembled WGS sequence"/>
</dbReference>
<comment type="subcellular location">
    <subcellularLocation>
        <location evidence="1">Nucleus</location>
    </subcellularLocation>
</comment>
<dbReference type="FunFam" id="3.30.70.330:FF:000406">
    <property type="entry name" value="Related to Nucleolar protein NOP4"/>
    <property type="match status" value="1"/>
</dbReference>
<dbReference type="InterPro" id="IPR051945">
    <property type="entry name" value="RRM_MRD1_RNA_proc_ribogen"/>
</dbReference>
<dbReference type="AlphaFoldDB" id="A0AAN6E1D3"/>
<dbReference type="SMART" id="SM00360">
    <property type="entry name" value="RRM"/>
    <property type="match status" value="4"/>
</dbReference>
<feature type="compositionally biased region" description="Basic and acidic residues" evidence="6">
    <location>
        <begin position="648"/>
        <end position="690"/>
    </location>
</feature>
<organism evidence="8 9">
    <name type="scientific">Exophiala viscosa</name>
    <dbReference type="NCBI Taxonomy" id="2486360"/>
    <lineage>
        <taxon>Eukaryota</taxon>
        <taxon>Fungi</taxon>
        <taxon>Dikarya</taxon>
        <taxon>Ascomycota</taxon>
        <taxon>Pezizomycotina</taxon>
        <taxon>Eurotiomycetes</taxon>
        <taxon>Chaetothyriomycetidae</taxon>
        <taxon>Chaetothyriales</taxon>
        <taxon>Herpotrichiellaceae</taxon>
        <taxon>Exophiala</taxon>
    </lineage>
</organism>
<feature type="region of interest" description="Disordered" evidence="6">
    <location>
        <begin position="234"/>
        <end position="321"/>
    </location>
</feature>
<protein>
    <recommendedName>
        <fullName evidence="7">RRM domain-containing protein</fullName>
    </recommendedName>
</protein>
<feature type="region of interest" description="Disordered" evidence="6">
    <location>
        <begin position="379"/>
        <end position="416"/>
    </location>
</feature>
<dbReference type="Gene3D" id="3.30.70.330">
    <property type="match status" value="4"/>
</dbReference>
<feature type="region of interest" description="Disordered" evidence="6">
    <location>
        <begin position="648"/>
        <end position="744"/>
    </location>
</feature>
<evidence type="ECO:0000256" key="3">
    <source>
        <dbReference type="ARBA" id="ARBA00022884"/>
    </source>
</evidence>
<feature type="domain" description="RRM" evidence="7">
    <location>
        <begin position="39"/>
        <end position="117"/>
    </location>
</feature>
<evidence type="ECO:0000256" key="2">
    <source>
        <dbReference type="ARBA" id="ARBA00022737"/>
    </source>
</evidence>
<gene>
    <name evidence="8" type="ORF">EDD36DRAFT_378441</name>
</gene>
<evidence type="ECO:0000256" key="5">
    <source>
        <dbReference type="PROSITE-ProRule" id="PRU00176"/>
    </source>
</evidence>
<proteinExistence type="predicted"/>
<feature type="domain" description="RRM" evidence="7">
    <location>
        <begin position="504"/>
        <end position="638"/>
    </location>
</feature>
<comment type="caution">
    <text evidence="8">The sequence shown here is derived from an EMBL/GenBank/DDBJ whole genome shotgun (WGS) entry which is preliminary data.</text>
</comment>
<evidence type="ECO:0000313" key="8">
    <source>
        <dbReference type="EMBL" id="KAI1616018.1"/>
    </source>
</evidence>
<feature type="compositionally biased region" description="Basic and acidic residues" evidence="6">
    <location>
        <begin position="699"/>
        <end position="720"/>
    </location>
</feature>
<accession>A0AAN6E1D3</accession>
<feature type="compositionally biased region" description="Acidic residues" evidence="6">
    <location>
        <begin position="270"/>
        <end position="312"/>
    </location>
</feature>
<evidence type="ECO:0000256" key="6">
    <source>
        <dbReference type="SAM" id="MobiDB-lite"/>
    </source>
</evidence>
<name>A0AAN6E1D3_9EURO</name>
<sequence length="744" mass="83011">MDPGTKRRKLSSGSYEAVSPQIAIPVAAADDSNAKEQRRSLFVRSLPASVTTERLTEHFSQSFPLKHALVVVDPQTKLSKGFGFVTFADAEDAQAAIEQFNNSALDGRKIKVELAQSRHRETENGLKSGPNTTAVQLREQREHKRAETQPPRLIVRNLPWSIKTEDDLSVLFRSYGKVKHAVLPTKGPKAQYGFGFVVLRGKKNAEKAIAGVNGKEVDGRTLAVDWAVDKETWEQQKQTASAELLNDQPTKKASGAETDGNPATPAGDLADADGDDASEGEVDEDKLDEAEVAEDPLDEGSDIDDASEEDEQHDPRNDGTIFIRNLPFTANDESLKEHFSSFGPIRYARVVYDPETERSRGTAFVSFFNLDDAKECVKNAPKHEAPTVDPKDDKKRKGDTPKHSVLQNEANDPSGKYTLEGRVLQVSRALTRSDAERRATEASEKRDIRDLDKRRLYLLSEGSIPRSSKLYEQLGKAEIDIRESSARQRQRLIKNNPNLCFSLTRLSVRNIPRHIGPKELKALAREAVVGFANDAKAGIRQPLSKEESRRGEAEMREAERKRKLAGVGIVKQAKVVYEDSQGTKVKDGAGRSRGYGFIEYHTHRNALAGLRWLNGHVVKASKEGEEKGKRLIVEFAIENAQVLQRRGEIERRAHENHSRPRDGEKRDSRQRDGGRRDFGKRNGDRGRDSKAPAAGQKRKRDDKEDEKASVGKAKGSEPNERNNSIAKRNRIIAKKRQARKVRKG</sequence>
<dbReference type="CDD" id="cd12676">
    <property type="entry name" value="RRM3_Nop4p"/>
    <property type="match status" value="1"/>
</dbReference>
<feature type="compositionally biased region" description="Basic and acidic residues" evidence="6">
    <location>
        <begin position="379"/>
        <end position="402"/>
    </location>
</feature>
<keyword evidence="9" id="KW-1185">Reference proteome</keyword>
<evidence type="ECO:0000256" key="1">
    <source>
        <dbReference type="ARBA" id="ARBA00004123"/>
    </source>
</evidence>
<feature type="domain" description="RRM" evidence="7">
    <location>
        <begin position="151"/>
        <end position="229"/>
    </location>
</feature>
<dbReference type="Pfam" id="PF00076">
    <property type="entry name" value="RRM_1"/>
    <property type="match status" value="3"/>
</dbReference>
<keyword evidence="3 5" id="KW-0694">RNA-binding</keyword>
<dbReference type="InterPro" id="IPR034808">
    <property type="entry name" value="Nop4p_RRM3"/>
</dbReference>
<dbReference type="PROSITE" id="PS50102">
    <property type="entry name" value="RRM"/>
    <property type="match status" value="4"/>
</dbReference>
<dbReference type="SUPFAM" id="SSF54928">
    <property type="entry name" value="RNA-binding domain, RBD"/>
    <property type="match status" value="3"/>
</dbReference>
<evidence type="ECO:0000313" key="9">
    <source>
        <dbReference type="Proteomes" id="UP001203852"/>
    </source>
</evidence>
<dbReference type="InterPro" id="IPR035979">
    <property type="entry name" value="RBD_domain_sf"/>
</dbReference>
<dbReference type="EMBL" id="MU404351">
    <property type="protein sequence ID" value="KAI1616018.1"/>
    <property type="molecule type" value="Genomic_DNA"/>
</dbReference>
<feature type="domain" description="RRM" evidence="7">
    <location>
        <begin position="319"/>
        <end position="431"/>
    </location>
</feature>
<dbReference type="PANTHER" id="PTHR48039">
    <property type="entry name" value="RNA-BINDING MOTIF PROTEIN 14B"/>
    <property type="match status" value="1"/>
</dbReference>